<dbReference type="InterPro" id="IPR007553">
    <property type="entry name" value="2-thiour_desulf"/>
</dbReference>
<sequence length="137" mass="14920">MKLCSACLLGIKCRYDGKSKKDKKVIELSKKEALIPVCPEQLGGLATPRESSEIKGDKVLTQSGKDIMENLQKGAEEVLKLVKLFGTKEAIFKQRSPSCGCGQIYDGTFSGKIIKEDGVTTALLKKNGIKVISEKEL</sequence>
<protein>
    <submittedName>
        <fullName evidence="1">Uncharacterized protein</fullName>
    </submittedName>
</protein>
<reference evidence="1" key="1">
    <citation type="journal article" date="2014" name="Front. Microbiol.">
        <title>High frequency of phylogenetically diverse reductive dehalogenase-homologous genes in deep subseafloor sedimentary metagenomes.</title>
        <authorList>
            <person name="Kawai M."/>
            <person name="Futagami T."/>
            <person name="Toyoda A."/>
            <person name="Takaki Y."/>
            <person name="Nishi S."/>
            <person name="Hori S."/>
            <person name="Arai W."/>
            <person name="Tsubouchi T."/>
            <person name="Morono Y."/>
            <person name="Uchiyama I."/>
            <person name="Ito T."/>
            <person name="Fujiyama A."/>
            <person name="Inagaki F."/>
            <person name="Takami H."/>
        </authorList>
    </citation>
    <scope>NUCLEOTIDE SEQUENCE</scope>
    <source>
        <strain evidence="1">Expedition CK06-06</strain>
    </source>
</reference>
<dbReference type="Pfam" id="PF04463">
    <property type="entry name" value="2-thiour_desulf"/>
    <property type="match status" value="1"/>
</dbReference>
<dbReference type="PANTHER" id="PTHR30087">
    <property type="entry name" value="INNER MEMBRANE PROTEIN"/>
    <property type="match status" value="1"/>
</dbReference>
<organism evidence="1">
    <name type="scientific">marine sediment metagenome</name>
    <dbReference type="NCBI Taxonomy" id="412755"/>
    <lineage>
        <taxon>unclassified sequences</taxon>
        <taxon>metagenomes</taxon>
        <taxon>ecological metagenomes</taxon>
    </lineage>
</organism>
<proteinExistence type="predicted"/>
<dbReference type="EMBL" id="BARS01040108">
    <property type="protein sequence ID" value="GAG32099.1"/>
    <property type="molecule type" value="Genomic_DNA"/>
</dbReference>
<dbReference type="PANTHER" id="PTHR30087:SF1">
    <property type="entry name" value="HYPOTHETICAL CYTOSOLIC PROTEIN"/>
    <property type="match status" value="1"/>
</dbReference>
<gene>
    <name evidence="1" type="ORF">S01H1_61188</name>
</gene>
<dbReference type="AlphaFoldDB" id="X0WMB2"/>
<comment type="caution">
    <text evidence="1">The sequence shown here is derived from an EMBL/GenBank/DDBJ whole genome shotgun (WGS) entry which is preliminary data.</text>
</comment>
<evidence type="ECO:0000313" key="1">
    <source>
        <dbReference type="EMBL" id="GAG32099.1"/>
    </source>
</evidence>
<name>X0WMB2_9ZZZZ</name>
<accession>X0WMB2</accession>